<reference evidence="5" key="1">
    <citation type="journal article" date="2018" name="Nat. Microbiol.">
        <title>Leveraging single-cell genomics to expand the fungal tree of life.</title>
        <authorList>
            <person name="Ahrendt S.R."/>
            <person name="Quandt C.A."/>
            <person name="Ciobanu D."/>
            <person name="Clum A."/>
            <person name="Salamov A."/>
            <person name="Andreopoulos B."/>
            <person name="Cheng J.F."/>
            <person name="Woyke T."/>
            <person name="Pelin A."/>
            <person name="Henrissat B."/>
            <person name="Reynolds N.K."/>
            <person name="Benny G.L."/>
            <person name="Smith M.E."/>
            <person name="James T.Y."/>
            <person name="Grigoriev I.V."/>
        </authorList>
    </citation>
    <scope>NUCLEOTIDE SEQUENCE [LARGE SCALE GENOMIC DNA]</scope>
    <source>
        <strain evidence="5">Benny S71-1</strain>
    </source>
</reference>
<evidence type="ECO:0000313" key="5">
    <source>
        <dbReference type="Proteomes" id="UP000278143"/>
    </source>
</evidence>
<feature type="chain" id="PRO_5020518522" evidence="3">
    <location>
        <begin position="31"/>
        <end position="1006"/>
    </location>
</feature>
<feature type="region of interest" description="Disordered" evidence="1">
    <location>
        <begin position="452"/>
        <end position="560"/>
    </location>
</feature>
<keyword evidence="3" id="KW-0732">Signal</keyword>
<dbReference type="PANTHER" id="PTHR31859">
    <property type="entry name" value="TETRATRICOPEPTIDE REPEAT PROTEIN 39 FAMILY MEMBER"/>
    <property type="match status" value="1"/>
</dbReference>
<gene>
    <name evidence="4" type="ORF">SYNPS1DRAFT_28112</name>
</gene>
<evidence type="ECO:0000256" key="2">
    <source>
        <dbReference type="SAM" id="Phobius"/>
    </source>
</evidence>
<feature type="region of interest" description="Disordered" evidence="1">
    <location>
        <begin position="688"/>
        <end position="731"/>
    </location>
</feature>
<feature type="transmembrane region" description="Helical" evidence="2">
    <location>
        <begin position="951"/>
        <end position="971"/>
    </location>
</feature>
<keyword evidence="2" id="KW-1133">Transmembrane helix</keyword>
<name>A0A4P9Z2I5_9FUNG</name>
<evidence type="ECO:0000256" key="3">
    <source>
        <dbReference type="SAM" id="SignalP"/>
    </source>
</evidence>
<keyword evidence="2" id="KW-0812">Transmembrane</keyword>
<evidence type="ECO:0000313" key="4">
    <source>
        <dbReference type="EMBL" id="RKP26182.1"/>
    </source>
</evidence>
<dbReference type="AlphaFoldDB" id="A0A4P9Z2I5"/>
<dbReference type="OrthoDB" id="2154985at2759"/>
<accession>A0A4P9Z2I5</accession>
<dbReference type="EMBL" id="KZ989492">
    <property type="protein sequence ID" value="RKP26182.1"/>
    <property type="molecule type" value="Genomic_DNA"/>
</dbReference>
<proteinExistence type="predicted"/>
<keyword evidence="2" id="KW-0472">Membrane</keyword>
<dbReference type="Pfam" id="PF10300">
    <property type="entry name" value="Iml2-TPR_39"/>
    <property type="match status" value="1"/>
</dbReference>
<feature type="compositionally biased region" description="Low complexity" evidence="1">
    <location>
        <begin position="470"/>
        <end position="482"/>
    </location>
</feature>
<feature type="compositionally biased region" description="Acidic residues" evidence="1">
    <location>
        <begin position="504"/>
        <end position="516"/>
    </location>
</feature>
<dbReference type="PANTHER" id="PTHR31859:SF1">
    <property type="entry name" value="TETRATRICOPEPTIDE REPEAT PROTEIN 39C"/>
    <property type="match status" value="1"/>
</dbReference>
<protein>
    <submittedName>
        <fullName evidence="4">Uncharacterized protein</fullName>
    </submittedName>
</protein>
<dbReference type="InterPro" id="IPR019412">
    <property type="entry name" value="IML2/TPR_39"/>
</dbReference>
<feature type="transmembrane region" description="Helical" evidence="2">
    <location>
        <begin position="97"/>
        <end position="119"/>
    </location>
</feature>
<feature type="compositionally biased region" description="Low complexity" evidence="1">
    <location>
        <begin position="700"/>
        <end position="715"/>
    </location>
</feature>
<feature type="region of interest" description="Disordered" evidence="1">
    <location>
        <begin position="203"/>
        <end position="230"/>
    </location>
</feature>
<feature type="compositionally biased region" description="Basic and acidic residues" evidence="1">
    <location>
        <begin position="641"/>
        <end position="656"/>
    </location>
</feature>
<feature type="signal peptide" evidence="3">
    <location>
        <begin position="1"/>
        <end position="30"/>
    </location>
</feature>
<dbReference type="Proteomes" id="UP000278143">
    <property type="component" value="Unassembled WGS sequence"/>
</dbReference>
<feature type="transmembrane region" description="Helical" evidence="2">
    <location>
        <begin position="61"/>
        <end position="85"/>
    </location>
</feature>
<organism evidence="4 5">
    <name type="scientific">Syncephalis pseudoplumigaleata</name>
    <dbReference type="NCBI Taxonomy" id="1712513"/>
    <lineage>
        <taxon>Eukaryota</taxon>
        <taxon>Fungi</taxon>
        <taxon>Fungi incertae sedis</taxon>
        <taxon>Zoopagomycota</taxon>
        <taxon>Zoopagomycotina</taxon>
        <taxon>Zoopagomycetes</taxon>
        <taxon>Zoopagales</taxon>
        <taxon>Piptocephalidaceae</taxon>
        <taxon>Syncephalis</taxon>
    </lineage>
</organism>
<evidence type="ECO:0000256" key="1">
    <source>
        <dbReference type="SAM" id="MobiDB-lite"/>
    </source>
</evidence>
<feature type="region of interest" description="Disordered" evidence="1">
    <location>
        <begin position="626"/>
        <end position="676"/>
    </location>
</feature>
<sequence length="1006" mass="107964">MHSLLYRTTLRISLLLDLLCLATLLGAAMGSGHGLAVMQPVVMLAAVRIGVFGSMASDISMASSSCAHLSVLAYWLAASWAAYVIGMRVAPTHAHVITLLLLMTTGLFSLLHTLIYAIANVYLRGRRHEAAALDQRPASLLSYRRASRHPSIATSAGYGTFACDTPLKSAMPIAAAAAAEAASLASAKQRLAASAPMLIPQTPQAASSVSSRNRSSFAASGRSGHGRGEFSLKRVMDPALDTLMDGQANPIEEEEEEEEGDDEGDDGQLVDARSRSLSIGGLPRPSLHRHTRYINDHWDESVPFSDEFVSAQAKEASPLPAIVSPNHAMHPASMSVPGGGVAVPNAASIGRSASHSQSISKPGRVSSLSPHSLGHAANALPMASYSFFRNAYDTPMHSMPSPSSPALDSAKGHVHLSLTAQLQQQQHQQQLPHLPLDNGLLIPSLHHTATAPLPARKHKHAMDDVSTRTAPNAGGNAALAGDPPSPAMALSDPIKRTDSLSFVSEEEEEEDEEEEYAYGPGNPDGFLAPMIDLNNDRQSLTTTDEDEEETGDRAKGDGIASMQRGSHYSAKGQIIPLKDKAIAHDSPWSSGMGSRSSGGGCGSLKLNPLRRTVGFDIHAQNAAVIAEEREGHRTTPLHDVPAVDEHRPSQLEDVRGHGSSSNGSDEPLPVAHSLPSSAYAKPSASMLSSSIPAVPSTRATTPPVDDVQPVPSSPTIGSLPSSHAGDANIGRHGHGRMHHYVREAIQAIWCGEFDRAERLLAARNQLPRMAIHYTEIYLVRLLIGGHLKDREATLSNADLTEQLAGRVLDSTHEWEASFQLFLRRNYPHVYRPTGDPATSYAATPILRQNYRWDCMLARADALLFRAVLQMLSGGSEIKGAFNLRKSWKLYTRLQTDMDLDEETCRQRTDRPKSAVRSSWYSGIGSFGSGAADGHTEADEDLCDALVCGLGVFYFVLSVVPGSFLSILKAIGFSADRIKGIRLLNTVFERGGARASKQASRHAHLYM</sequence>
<keyword evidence="5" id="KW-1185">Reference proteome</keyword>
<feature type="compositionally biased region" description="Low complexity" evidence="1">
    <location>
        <begin position="205"/>
        <end position="222"/>
    </location>
</feature>